<dbReference type="OrthoDB" id="5139479at2759"/>
<dbReference type="Proteomes" id="UP000240883">
    <property type="component" value="Unassembled WGS sequence"/>
</dbReference>
<gene>
    <name evidence="2" type="ORF">BS50DRAFT_671117</name>
</gene>
<dbReference type="AlphaFoldDB" id="A0A2T2PAW8"/>
<protein>
    <submittedName>
        <fullName evidence="2">Uncharacterized protein</fullName>
    </submittedName>
</protein>
<proteinExistence type="predicted"/>
<organism evidence="2 3">
    <name type="scientific">Corynespora cassiicola Philippines</name>
    <dbReference type="NCBI Taxonomy" id="1448308"/>
    <lineage>
        <taxon>Eukaryota</taxon>
        <taxon>Fungi</taxon>
        <taxon>Dikarya</taxon>
        <taxon>Ascomycota</taxon>
        <taxon>Pezizomycotina</taxon>
        <taxon>Dothideomycetes</taxon>
        <taxon>Pleosporomycetidae</taxon>
        <taxon>Pleosporales</taxon>
        <taxon>Corynesporascaceae</taxon>
        <taxon>Corynespora</taxon>
    </lineage>
</organism>
<keyword evidence="1" id="KW-0812">Transmembrane</keyword>
<evidence type="ECO:0000313" key="3">
    <source>
        <dbReference type="Proteomes" id="UP000240883"/>
    </source>
</evidence>
<reference evidence="2 3" key="1">
    <citation type="journal article" date="2018" name="Front. Microbiol.">
        <title>Genome-Wide Analysis of Corynespora cassiicola Leaf Fall Disease Putative Effectors.</title>
        <authorList>
            <person name="Lopez D."/>
            <person name="Ribeiro S."/>
            <person name="Label P."/>
            <person name="Fumanal B."/>
            <person name="Venisse J.S."/>
            <person name="Kohler A."/>
            <person name="de Oliveira R.R."/>
            <person name="Labutti K."/>
            <person name="Lipzen A."/>
            <person name="Lail K."/>
            <person name="Bauer D."/>
            <person name="Ohm R.A."/>
            <person name="Barry K.W."/>
            <person name="Spatafora J."/>
            <person name="Grigoriev I.V."/>
            <person name="Martin F.M."/>
            <person name="Pujade-Renaud V."/>
        </authorList>
    </citation>
    <scope>NUCLEOTIDE SEQUENCE [LARGE SCALE GENOMIC DNA]</scope>
    <source>
        <strain evidence="2 3">Philippines</strain>
    </source>
</reference>
<keyword evidence="1" id="KW-1133">Transmembrane helix</keyword>
<sequence>MASFSPRSSKSEPSVSARSVSANMGARLQIPQFKFPRVHFSRYRTAAFAKYWFKPFVALIIYTLTFYIAAAAPTRSTVLGRVSAPVGTWFLTMLAKAGDIAFAFAVEDMFDTMTWRYLKYRRNWYPAEDSGTIRLDLFLALMSSTGVEGLFRILRRSIKWGRRWAGINSSGGWSLIRLIFLMALIPGPGIILMANVTQKNVFFDERSMNISAGLAQYNPDLANATRVRLGPVIARLLQSMLRDRSLSWPVDPVGEGCKADKFCKSLLLAGPYMTVAPWPFINELEGFDGFRVNDAPFYQVEVWSPGPEKDLSFSESRDCTVYGGFNKTTEFSTIMCIKNQDSNGTLVAGWKSCQEGVAENGTCLSPGALPGWSTNLLFYRRRATVVFSRTEFTIQEVTNLSHPELQMISPASLFQSIDTILYKPNSTFADYRSDFKSQEYVLTQDLGSNLWQSLYNQSSGLTIGKDWLQNMLTLPVYLFQATMISSGPLAGNGTSPAPDLPPENYVKGAYCLVDNRAIPGWGTVVGYACVAGLVLMCVIIGKAVAMTWPDIETSEYGMLDYEILTALEDSTGSQTLLSDRFLGRAYDEDKLMNEIVDLKIGLRDP</sequence>
<evidence type="ECO:0000313" key="2">
    <source>
        <dbReference type="EMBL" id="PSN74809.1"/>
    </source>
</evidence>
<keyword evidence="1" id="KW-0472">Membrane</keyword>
<accession>A0A2T2PAW8</accession>
<keyword evidence="3" id="KW-1185">Reference proteome</keyword>
<feature type="transmembrane region" description="Helical" evidence="1">
    <location>
        <begin position="175"/>
        <end position="196"/>
    </location>
</feature>
<feature type="transmembrane region" description="Helical" evidence="1">
    <location>
        <begin position="51"/>
        <end position="72"/>
    </location>
</feature>
<name>A0A2T2PAW8_CORCC</name>
<feature type="transmembrane region" description="Helical" evidence="1">
    <location>
        <begin position="520"/>
        <end position="541"/>
    </location>
</feature>
<dbReference type="EMBL" id="KZ678128">
    <property type="protein sequence ID" value="PSN74809.1"/>
    <property type="molecule type" value="Genomic_DNA"/>
</dbReference>
<evidence type="ECO:0000256" key="1">
    <source>
        <dbReference type="SAM" id="Phobius"/>
    </source>
</evidence>